<accession>A0A8T1VW66</accession>
<proteinExistence type="predicted"/>
<dbReference type="EMBL" id="JAGDFM010000154">
    <property type="protein sequence ID" value="KAG7384193.1"/>
    <property type="molecule type" value="Genomic_DNA"/>
</dbReference>
<name>A0A8T1VW66_9STRA</name>
<sequence>METATRAKAKLQNEEFKDAYRLWLKDLHDDKPETLLRKLDNKKKSGGGRRARRNQRTQHAQQHTAASALKDVARKKAEQAKLPALSLVHTPADKQALQDSQNRRHQALVDEANYSAFQYANHPSWRPGLAFFQQLVRQLLQKSPLETGSGNDPPEGVVATELPGFPVLVAPILLRIPIRRHGGSHLGVALLYCQEQTQDQQHVVETNGDTATLVLHCRVYERANSWRNHGDTLLDIVANSSTEICAVRKCAENFESRNNAVQLLRSRQEVETAMDELWAKPGDTSYDTDLLAIQKYIPFKGASSRANAFTSATTLTPSPDRKAWIARCASRKRDKNSSTVWIVAGGDGHDSDDSTSSTAITNSSSADCQLVKCTIDQAWPEPRLLASMCTMPFEKALRVRFNELVVDLLQDTSGSWWLLQVKAFTLASSRPASAASVSAPSSSLSKKTLLGLSRTQSAPTRFEIGDVPTPHWKKWRCAGRYCGAKNSSESVNQQVHMGIDDTDDDKEPRGYLTKKMLRSCEFYDDFVQQQDMSLAGGFTEFHSALAFHLQHRLPKRDRSQLYEPQPLCSACIKRYHSLRQQWMETVEAPKATASAIITAGHRSKNRPAKTHNEHPEQYSLLPRKLPSLHRLSEVSSALNASTSTPVLLNSNFGHYPKPNEQDNSAILSNQTTYLDELAAMDEMLAEHEPPSFLSKTKNGDQSSVQSKVTSSSSLLNALPAKASSHDDTFPNWDGVTRIEEMWQNLTFKPLASQLTDPSSNPSGSGSAKQGYNSISLQRELANVDSMSDTNHENDAHTSPESKVQNEGKQSSGIGRVKPIAAHAVHVNHCRRVFEDELYREGLVNDALSALRSGKANVCFVVSPPNPERERTAENEDELAEMALRSLYIDVKQAVAASSDDFATDLCLSSWPMRPIVCRETSGCVTVKLGLI</sequence>
<reference evidence="2" key="1">
    <citation type="submission" date="2021-02" db="EMBL/GenBank/DDBJ databases">
        <authorList>
            <person name="Palmer J.M."/>
        </authorList>
    </citation>
    <scope>NUCLEOTIDE SEQUENCE</scope>
    <source>
        <strain evidence="2">SCRP734</strain>
    </source>
</reference>
<evidence type="ECO:0000313" key="2">
    <source>
        <dbReference type="EMBL" id="KAG7384193.1"/>
    </source>
</evidence>
<evidence type="ECO:0000256" key="1">
    <source>
        <dbReference type="SAM" id="MobiDB-lite"/>
    </source>
</evidence>
<feature type="compositionally biased region" description="Basic residues" evidence="1">
    <location>
        <begin position="44"/>
        <end position="56"/>
    </location>
</feature>
<protein>
    <submittedName>
        <fullName evidence="2">Uncharacterized protein</fullName>
    </submittedName>
</protein>
<comment type="caution">
    <text evidence="2">The sequence shown here is derived from an EMBL/GenBank/DDBJ whole genome shotgun (WGS) entry which is preliminary data.</text>
</comment>
<feature type="compositionally biased region" description="Basic and acidic residues" evidence="1">
    <location>
        <begin position="33"/>
        <end position="43"/>
    </location>
</feature>
<feature type="region of interest" description="Disordered" evidence="1">
    <location>
        <begin position="785"/>
        <end position="811"/>
    </location>
</feature>
<gene>
    <name evidence="2" type="ORF">PHYPSEUDO_002881</name>
</gene>
<feature type="compositionally biased region" description="Basic and acidic residues" evidence="1">
    <location>
        <begin position="789"/>
        <end position="805"/>
    </location>
</feature>
<evidence type="ECO:0000313" key="3">
    <source>
        <dbReference type="Proteomes" id="UP000694044"/>
    </source>
</evidence>
<feature type="compositionally biased region" description="Low complexity" evidence="1">
    <location>
        <begin position="701"/>
        <end position="710"/>
    </location>
</feature>
<dbReference type="OrthoDB" id="75211at2759"/>
<organism evidence="2 3">
    <name type="scientific">Phytophthora pseudosyringae</name>
    <dbReference type="NCBI Taxonomy" id="221518"/>
    <lineage>
        <taxon>Eukaryota</taxon>
        <taxon>Sar</taxon>
        <taxon>Stramenopiles</taxon>
        <taxon>Oomycota</taxon>
        <taxon>Peronosporomycetes</taxon>
        <taxon>Peronosporales</taxon>
        <taxon>Peronosporaceae</taxon>
        <taxon>Phytophthora</taxon>
    </lineage>
</organism>
<dbReference type="Proteomes" id="UP000694044">
    <property type="component" value="Unassembled WGS sequence"/>
</dbReference>
<dbReference type="AlphaFoldDB" id="A0A8T1VW66"/>
<feature type="region of interest" description="Disordered" evidence="1">
    <location>
        <begin position="33"/>
        <end position="68"/>
    </location>
</feature>
<keyword evidence="3" id="KW-1185">Reference proteome</keyword>
<feature type="region of interest" description="Disordered" evidence="1">
    <location>
        <begin position="690"/>
        <end position="710"/>
    </location>
</feature>
<feature type="compositionally biased region" description="Low complexity" evidence="1">
    <location>
        <begin position="57"/>
        <end position="66"/>
    </location>
</feature>